<proteinExistence type="predicted"/>
<sequence length="71" mass="7980">MLDLSHDESSNNKVHEVTKAYLSHKRVVFVAGCAPAQNDVCRPPPPGPRPHTAVGLPLHCFCYWRDSLREQ</sequence>
<comment type="caution">
    <text evidence="1">The sequence shown here is derived from an EMBL/GenBank/DDBJ whole genome shotgun (WGS) entry which is preliminary data.</text>
</comment>
<gene>
    <name evidence="1" type="ORF">EVAR_71209_1</name>
</gene>
<evidence type="ECO:0000313" key="1">
    <source>
        <dbReference type="EMBL" id="GBP94436.1"/>
    </source>
</evidence>
<keyword evidence="2" id="KW-1185">Reference proteome</keyword>
<dbReference type="Proteomes" id="UP000299102">
    <property type="component" value="Unassembled WGS sequence"/>
</dbReference>
<dbReference type="EMBL" id="BGZK01002505">
    <property type="protein sequence ID" value="GBP94436.1"/>
    <property type="molecule type" value="Genomic_DNA"/>
</dbReference>
<reference evidence="1 2" key="1">
    <citation type="journal article" date="2019" name="Commun. Biol.">
        <title>The bagworm genome reveals a unique fibroin gene that provides high tensile strength.</title>
        <authorList>
            <person name="Kono N."/>
            <person name="Nakamura H."/>
            <person name="Ohtoshi R."/>
            <person name="Tomita M."/>
            <person name="Numata K."/>
            <person name="Arakawa K."/>
        </authorList>
    </citation>
    <scope>NUCLEOTIDE SEQUENCE [LARGE SCALE GENOMIC DNA]</scope>
</reference>
<protein>
    <submittedName>
        <fullName evidence="1">Uncharacterized protein</fullName>
    </submittedName>
</protein>
<name>A0A4C2A124_EUMVA</name>
<evidence type="ECO:0000313" key="2">
    <source>
        <dbReference type="Proteomes" id="UP000299102"/>
    </source>
</evidence>
<dbReference type="AlphaFoldDB" id="A0A4C2A124"/>
<accession>A0A4C2A124</accession>
<organism evidence="1 2">
    <name type="scientific">Eumeta variegata</name>
    <name type="common">Bagworm moth</name>
    <name type="synonym">Eumeta japonica</name>
    <dbReference type="NCBI Taxonomy" id="151549"/>
    <lineage>
        <taxon>Eukaryota</taxon>
        <taxon>Metazoa</taxon>
        <taxon>Ecdysozoa</taxon>
        <taxon>Arthropoda</taxon>
        <taxon>Hexapoda</taxon>
        <taxon>Insecta</taxon>
        <taxon>Pterygota</taxon>
        <taxon>Neoptera</taxon>
        <taxon>Endopterygota</taxon>
        <taxon>Lepidoptera</taxon>
        <taxon>Glossata</taxon>
        <taxon>Ditrysia</taxon>
        <taxon>Tineoidea</taxon>
        <taxon>Psychidae</taxon>
        <taxon>Oiketicinae</taxon>
        <taxon>Eumeta</taxon>
    </lineage>
</organism>